<dbReference type="HOGENOM" id="CLU_529116_0_0_1"/>
<feature type="region of interest" description="Disordered" evidence="1">
    <location>
        <begin position="1"/>
        <end position="20"/>
    </location>
</feature>
<reference evidence="2 3" key="1">
    <citation type="journal article" date="2013" name="J. Biotechnol.">
        <title>Establishment and interpretation of the genome sequence of the phytopathogenic fungus Rhizoctonia solani AG1-IB isolate 7/3/14.</title>
        <authorList>
            <person name="Wibberg D.W."/>
            <person name="Jelonek L.J."/>
            <person name="Rupp O.R."/>
            <person name="Hennig M.H."/>
            <person name="Eikmeyer F.E."/>
            <person name="Goesmann A.G."/>
            <person name="Hartmann A.H."/>
            <person name="Borriss R.B."/>
            <person name="Grosch R.G."/>
            <person name="Puehler A.P."/>
            <person name="Schlueter A.S."/>
        </authorList>
    </citation>
    <scope>NUCLEOTIDE SEQUENCE [LARGE SCALE GENOMIC DNA]</scope>
    <source>
        <strain evidence="3">AG1-IB / isolate 7/3/14</strain>
    </source>
</reference>
<protein>
    <submittedName>
        <fullName evidence="2">Uncharacterized protein</fullName>
    </submittedName>
</protein>
<organism evidence="2 3">
    <name type="scientific">Thanatephorus cucumeris (strain AG1-IB / isolate 7/3/14)</name>
    <name type="common">Lettuce bottom rot fungus</name>
    <name type="synonym">Rhizoctonia solani</name>
    <dbReference type="NCBI Taxonomy" id="1108050"/>
    <lineage>
        <taxon>Eukaryota</taxon>
        <taxon>Fungi</taxon>
        <taxon>Dikarya</taxon>
        <taxon>Basidiomycota</taxon>
        <taxon>Agaricomycotina</taxon>
        <taxon>Agaricomycetes</taxon>
        <taxon>Cantharellales</taxon>
        <taxon>Ceratobasidiaceae</taxon>
        <taxon>Rhizoctonia</taxon>
        <taxon>Rhizoctonia solani AG-1</taxon>
    </lineage>
</organism>
<dbReference type="EMBL" id="CAOJ01005264">
    <property type="protein sequence ID" value="CCO29679.1"/>
    <property type="molecule type" value="Genomic_DNA"/>
</dbReference>
<feature type="compositionally biased region" description="Basic and acidic residues" evidence="1">
    <location>
        <begin position="421"/>
        <end position="438"/>
    </location>
</feature>
<evidence type="ECO:0000256" key="1">
    <source>
        <dbReference type="SAM" id="MobiDB-lite"/>
    </source>
</evidence>
<feature type="region of interest" description="Disordered" evidence="1">
    <location>
        <begin position="421"/>
        <end position="515"/>
    </location>
</feature>
<accession>M5BR39</accession>
<comment type="caution">
    <text evidence="2">The sequence shown here is derived from an EMBL/GenBank/DDBJ whole genome shotgun (WGS) entry which is preliminary data.</text>
</comment>
<name>M5BR39_THACB</name>
<sequence>MGSNQSKARSKSQVKKTPRDLEVIESQVTKAINWVEEDPAGRSQRKASKLFQVGLKRLQNRMKGVPPPRIAHARQQLMTPSEEQVAAEFILSLADHGFPITRKDARVYLSSVIRNRRPDYELCPMNFVDRFLKRHPEIRSCFRLSLDRVRAGAANPETVADHFKKFETVSHNVARCNIFNMDEKGGTVGEVNRAKVLVRKSTRPILIQALLQPLDKVVFGPLSKALSEEIEKASVTGQPAQKEDFPRLYAAARHVALTSETILKSFEATGLVPFDPDRIDLSTKLPPKINEVELPLHIDRFTEEAAREGDCSVGSASGAGQVYGAAGPNSDSPASGGVSFGEIKELIETPAQTEEGQRYQVALAATYNHLLGSAARETLTHRWANKINIAAHARKDGSQRRIGKGTATILTNDAYIQEKAEKKAKAEEEERAKQDRKKERERKRTLKRIQDDLRKKKKEEQKEERQHQKEQKEQEKAKIKARQSKEREQEATAKEQQAKMRQSRRGGRKGAEAQN</sequence>
<gene>
    <name evidence="2" type="primary">CTN21</name>
    <name evidence="2" type="ORF">BN14_03697</name>
</gene>
<feature type="compositionally biased region" description="Basic and acidic residues" evidence="1">
    <location>
        <begin position="448"/>
        <end position="498"/>
    </location>
</feature>
<evidence type="ECO:0000313" key="2">
    <source>
        <dbReference type="EMBL" id="CCO29679.1"/>
    </source>
</evidence>
<evidence type="ECO:0000313" key="3">
    <source>
        <dbReference type="Proteomes" id="UP000012065"/>
    </source>
</evidence>
<dbReference type="Proteomes" id="UP000012065">
    <property type="component" value="Unassembled WGS sequence"/>
</dbReference>
<dbReference type="AlphaFoldDB" id="M5BR39"/>
<proteinExistence type="predicted"/>